<gene>
    <name evidence="2" type="ORF">OV287_47035</name>
</gene>
<protein>
    <submittedName>
        <fullName evidence="2">Gliding motility protein</fullName>
    </submittedName>
</protein>
<evidence type="ECO:0000256" key="1">
    <source>
        <dbReference type="SAM" id="Phobius"/>
    </source>
</evidence>
<dbReference type="InterPro" id="IPR011385">
    <property type="entry name" value="Site-sp_rcmbase"/>
</dbReference>
<dbReference type="RefSeq" id="WP_267540609.1">
    <property type="nucleotide sequence ID" value="NZ_JAPNKA010000001.1"/>
</dbReference>
<accession>A0ABT4AK66</accession>
<dbReference type="Pfam" id="PF10136">
    <property type="entry name" value="SpecificRecomb"/>
    <property type="match status" value="1"/>
</dbReference>
<reference evidence="2 3" key="1">
    <citation type="submission" date="2022-11" db="EMBL/GenBank/DDBJ databases">
        <title>Minimal conservation of predation-associated metabolite biosynthetic gene clusters underscores biosynthetic potential of Myxococcota including descriptions for ten novel species: Archangium lansinium sp. nov., Myxococcus landrumus sp. nov., Nannocystis bai.</title>
        <authorList>
            <person name="Ahearne A."/>
            <person name="Stevens C."/>
            <person name="Phillips K."/>
        </authorList>
    </citation>
    <scope>NUCLEOTIDE SEQUENCE [LARGE SCALE GENOMIC DNA]</scope>
    <source>
        <strain evidence="2 3">MIWBW</strain>
    </source>
</reference>
<evidence type="ECO:0000313" key="2">
    <source>
        <dbReference type="EMBL" id="MCY1082030.1"/>
    </source>
</evidence>
<keyword evidence="3" id="KW-1185">Reference proteome</keyword>
<feature type="transmembrane region" description="Helical" evidence="1">
    <location>
        <begin position="581"/>
        <end position="604"/>
    </location>
</feature>
<feature type="transmembrane region" description="Helical" evidence="1">
    <location>
        <begin position="472"/>
        <end position="496"/>
    </location>
</feature>
<sequence length="698" mass="75005">MSVPLPQPAPLREGRSSREVDAFCVQFAPRAPGHPAVRDLQQLLAEVPSEGLEARLEWVERCVAWLQDPKPALGLMEPAEPEAPAVVTRLALLLRVLETRASAREPVAVLVREVMAATSGLKLFSQVGLPAGLGFFGEVSDRLARRLLPTPPEDHQLSELLLRLFPVPQDASWLESLPPELLARLSALVQGGTQPPVRAPAQMVRASLVDALGLLAVQAAALGLAEDVRERCPEVSFRASPFLKLRRVCEGVLARDAAPDSLRELGDVVAECHQVVAIVTSHLEQYGVSVDLVYRLERIRRSLERMEAIARILGAAPGEARWRESLVLLADLLRRAHADRSVLAVVASNARLLARKVIERAGHSGEHDITTTRAEYHRLVHSAAGGGLITAFTAGLMLYATTLALAPFFYGLVLAGTYVGSFLLMQVTGSTLATQQPSKTAATLGSAIGQGGTTGRLSHLVELIPRITRSQLATAVGNMCTVLPAAVGLSMAFAWWKGHPLLDTAQAHYVVDALHPWRSGTVFYAALTGVLLWLSSLVAGWLENWAVYRQIPEALAHHRVLRRTLGDAGAGKLASVFSHNIAALGGNVSIGVLLALLPVVGNFFGLPLDVRHVTLSFGQLCLAGYALGPTAVLRPDFLAALAGIGLTLAINFGVSFSLALGVALRARDVPRAEVLRLVRLMSVRFLRDPRAFLLPPRV</sequence>
<feature type="transmembrane region" description="Helical" evidence="1">
    <location>
        <begin position="637"/>
        <end position="664"/>
    </location>
</feature>
<proteinExistence type="predicted"/>
<organism evidence="2 3">
    <name type="scientific">Archangium lansingense</name>
    <dbReference type="NCBI Taxonomy" id="2995310"/>
    <lineage>
        <taxon>Bacteria</taxon>
        <taxon>Pseudomonadati</taxon>
        <taxon>Myxococcota</taxon>
        <taxon>Myxococcia</taxon>
        <taxon>Myxococcales</taxon>
        <taxon>Cystobacterineae</taxon>
        <taxon>Archangiaceae</taxon>
        <taxon>Archangium</taxon>
    </lineage>
</organism>
<comment type="caution">
    <text evidence="2">The sequence shown here is derived from an EMBL/GenBank/DDBJ whole genome shotgun (WGS) entry which is preliminary data.</text>
</comment>
<evidence type="ECO:0000313" key="3">
    <source>
        <dbReference type="Proteomes" id="UP001207654"/>
    </source>
</evidence>
<dbReference type="Proteomes" id="UP001207654">
    <property type="component" value="Unassembled WGS sequence"/>
</dbReference>
<dbReference type="PIRSF" id="PIRSF015380">
    <property type="entry name" value="Site-sp_rcmb"/>
    <property type="match status" value="1"/>
</dbReference>
<dbReference type="EMBL" id="JAPNKA010000001">
    <property type="protein sequence ID" value="MCY1082030.1"/>
    <property type="molecule type" value="Genomic_DNA"/>
</dbReference>
<feature type="transmembrane region" description="Helical" evidence="1">
    <location>
        <begin position="405"/>
        <end position="425"/>
    </location>
</feature>
<keyword evidence="1" id="KW-1133">Transmembrane helix</keyword>
<name>A0ABT4AK66_9BACT</name>
<keyword evidence="1" id="KW-0472">Membrane</keyword>
<feature type="transmembrane region" description="Helical" evidence="1">
    <location>
        <begin position="522"/>
        <end position="542"/>
    </location>
</feature>
<keyword evidence="1" id="KW-0812">Transmembrane</keyword>